<proteinExistence type="inferred from homology"/>
<dbReference type="SMART" id="SM01133">
    <property type="entry name" value="DeoC"/>
    <property type="match status" value="1"/>
</dbReference>
<evidence type="ECO:0000256" key="7">
    <source>
        <dbReference type="HAMAP-Rule" id="MF_00114"/>
    </source>
</evidence>
<dbReference type="OrthoDB" id="9778711at2"/>
<dbReference type="UniPathway" id="UPA00002">
    <property type="reaction ID" value="UER00468"/>
</dbReference>
<dbReference type="Proteomes" id="UP000315636">
    <property type="component" value="Unassembled WGS sequence"/>
</dbReference>
<evidence type="ECO:0000256" key="4">
    <source>
        <dbReference type="ARBA" id="ARBA00023270"/>
    </source>
</evidence>
<evidence type="ECO:0000256" key="6">
    <source>
        <dbReference type="ARBA" id="ARBA00056337"/>
    </source>
</evidence>
<evidence type="ECO:0000313" key="9">
    <source>
        <dbReference type="Proteomes" id="UP000315636"/>
    </source>
</evidence>
<feature type="active site" description="Proton donor/acceptor" evidence="7">
    <location>
        <position position="91"/>
    </location>
</feature>
<accession>A0A521BTH7</accession>
<dbReference type="GO" id="GO:0005737">
    <property type="term" value="C:cytoplasm"/>
    <property type="evidence" value="ECO:0007669"/>
    <property type="project" value="UniProtKB-SubCell"/>
</dbReference>
<dbReference type="Gene3D" id="3.20.20.70">
    <property type="entry name" value="Aldolase class I"/>
    <property type="match status" value="1"/>
</dbReference>
<dbReference type="FunFam" id="3.20.20.70:FF:000044">
    <property type="entry name" value="Deoxyribose-phosphate aldolase"/>
    <property type="match status" value="1"/>
</dbReference>
<dbReference type="AlphaFoldDB" id="A0A521BTH7"/>
<keyword evidence="2 7" id="KW-0963">Cytoplasm</keyword>
<evidence type="ECO:0000256" key="3">
    <source>
        <dbReference type="ARBA" id="ARBA00023239"/>
    </source>
</evidence>
<comment type="subcellular location">
    <subcellularLocation>
        <location evidence="7">Cytoplasm</location>
    </subcellularLocation>
</comment>
<organism evidence="8 9">
    <name type="scientific">Melghirimyces algeriensis</name>
    <dbReference type="NCBI Taxonomy" id="910412"/>
    <lineage>
        <taxon>Bacteria</taxon>
        <taxon>Bacillati</taxon>
        <taxon>Bacillota</taxon>
        <taxon>Bacilli</taxon>
        <taxon>Bacillales</taxon>
        <taxon>Thermoactinomycetaceae</taxon>
        <taxon>Melghirimyces</taxon>
    </lineage>
</organism>
<comment type="similarity">
    <text evidence="1 7">Belongs to the DeoC/FbaB aldolase family. DeoC type 1 subfamily.</text>
</comment>
<reference evidence="8 9" key="1">
    <citation type="submission" date="2017-05" db="EMBL/GenBank/DDBJ databases">
        <authorList>
            <person name="Varghese N."/>
            <person name="Submissions S."/>
        </authorList>
    </citation>
    <scope>NUCLEOTIDE SEQUENCE [LARGE SCALE GENOMIC DNA]</scope>
    <source>
        <strain evidence="8 9">DSM 45474</strain>
    </source>
</reference>
<dbReference type="GO" id="GO:0004139">
    <property type="term" value="F:deoxyribose-phosphate aldolase activity"/>
    <property type="evidence" value="ECO:0007669"/>
    <property type="project" value="UniProtKB-UniRule"/>
</dbReference>
<dbReference type="PANTHER" id="PTHR10889:SF1">
    <property type="entry name" value="DEOXYRIBOSE-PHOSPHATE ALDOLASE"/>
    <property type="match status" value="1"/>
</dbReference>
<comment type="pathway">
    <text evidence="7">Carbohydrate degradation; 2-deoxy-D-ribose 1-phosphate degradation; D-glyceraldehyde 3-phosphate and acetaldehyde from 2-deoxy-alpha-D-ribose 1-phosphate: step 2/2.</text>
</comment>
<dbReference type="GO" id="GO:0016052">
    <property type="term" value="P:carbohydrate catabolic process"/>
    <property type="evidence" value="ECO:0007669"/>
    <property type="project" value="TreeGrafter"/>
</dbReference>
<gene>
    <name evidence="7" type="primary">deoC</name>
    <name evidence="8" type="ORF">SAMN06264849_102404</name>
</gene>
<protein>
    <recommendedName>
        <fullName evidence="7">Deoxyribose-phosphate aldolase</fullName>
        <shortName evidence="7">DERA</shortName>
        <ecNumber evidence="7">4.1.2.4</ecNumber>
    </recommendedName>
    <alternativeName>
        <fullName evidence="7">2-deoxy-D-ribose 5-phosphate aldolase</fullName>
    </alternativeName>
    <alternativeName>
        <fullName evidence="7">Phosphodeoxyriboaldolase</fullName>
        <shortName evidence="7">Deoxyriboaldolase</shortName>
    </alternativeName>
</protein>
<dbReference type="SUPFAM" id="SSF51569">
    <property type="entry name" value="Aldolase"/>
    <property type="match status" value="1"/>
</dbReference>
<dbReference type="InterPro" id="IPR002915">
    <property type="entry name" value="DeoC/FbaB/LacD_aldolase"/>
</dbReference>
<dbReference type="PIRSF" id="PIRSF001357">
    <property type="entry name" value="DeoC"/>
    <property type="match status" value="1"/>
</dbReference>
<dbReference type="EC" id="4.1.2.4" evidence="7"/>
<dbReference type="RefSeq" id="WP_142504680.1">
    <property type="nucleotide sequence ID" value="NZ_FXTI01000002.1"/>
</dbReference>
<dbReference type="Pfam" id="PF01791">
    <property type="entry name" value="DeoC"/>
    <property type="match status" value="1"/>
</dbReference>
<evidence type="ECO:0000256" key="1">
    <source>
        <dbReference type="ARBA" id="ARBA00010936"/>
    </source>
</evidence>
<keyword evidence="4 7" id="KW-0704">Schiff base</keyword>
<feature type="active site" description="Proton donor/acceptor" evidence="7">
    <location>
        <position position="182"/>
    </location>
</feature>
<evidence type="ECO:0000256" key="2">
    <source>
        <dbReference type="ARBA" id="ARBA00022490"/>
    </source>
</evidence>
<feature type="active site" description="Schiff-base intermediate with acetaldehyde" evidence="7">
    <location>
        <position position="153"/>
    </location>
</feature>
<dbReference type="NCBIfam" id="TIGR00126">
    <property type="entry name" value="deoC"/>
    <property type="match status" value="1"/>
</dbReference>
<comment type="function">
    <text evidence="6 7">Catalyzes a reversible aldol reaction between acetaldehyde and D-glyceraldehyde 3-phosphate to generate 2-deoxy-D-ribose 5-phosphate.</text>
</comment>
<dbReference type="HAMAP" id="MF_00114">
    <property type="entry name" value="DeoC_type1"/>
    <property type="match status" value="1"/>
</dbReference>
<dbReference type="InterPro" id="IPR013785">
    <property type="entry name" value="Aldolase_TIM"/>
</dbReference>
<dbReference type="InterPro" id="IPR028581">
    <property type="entry name" value="DeoC_typeI"/>
</dbReference>
<dbReference type="GO" id="GO:0006018">
    <property type="term" value="P:2-deoxyribose 1-phosphate catabolic process"/>
    <property type="evidence" value="ECO:0007669"/>
    <property type="project" value="UniProtKB-UniRule"/>
</dbReference>
<evidence type="ECO:0000256" key="5">
    <source>
        <dbReference type="ARBA" id="ARBA00048791"/>
    </source>
</evidence>
<dbReference type="GO" id="GO:0009264">
    <property type="term" value="P:deoxyribonucleotide catabolic process"/>
    <property type="evidence" value="ECO:0007669"/>
    <property type="project" value="UniProtKB-UniRule"/>
</dbReference>
<dbReference type="InterPro" id="IPR011343">
    <property type="entry name" value="DeoC"/>
</dbReference>
<dbReference type="CDD" id="cd00959">
    <property type="entry name" value="DeoC"/>
    <property type="match status" value="1"/>
</dbReference>
<name>A0A521BTH7_9BACL</name>
<comment type="catalytic activity">
    <reaction evidence="5 7">
        <text>2-deoxy-D-ribose 5-phosphate = D-glyceraldehyde 3-phosphate + acetaldehyde</text>
        <dbReference type="Rhea" id="RHEA:12821"/>
        <dbReference type="ChEBI" id="CHEBI:15343"/>
        <dbReference type="ChEBI" id="CHEBI:59776"/>
        <dbReference type="ChEBI" id="CHEBI:62877"/>
        <dbReference type="EC" id="4.1.2.4"/>
    </reaction>
</comment>
<sequence>MSNELATFIDHTQLKPETTKDQIDRLCEEAKEYKFASVCVNPCWVKHAAQLLKGTEVKVCTVVGFPLGATTSETKAFETQDAIKNGAQEIDMVLNIGALKSNDIDLVKKDIETVVNAADGVLVKVILETGLLNEKEIRTACEAAKGAGADFVKTSTGFGNGGATKEAVQLMRETVGPQMGVKASGGIRDRKTAEQMIQAGATRLGASSGVAIVTGGHGTDAY</sequence>
<dbReference type="PANTHER" id="PTHR10889">
    <property type="entry name" value="DEOXYRIBOSE-PHOSPHATE ALDOLASE"/>
    <property type="match status" value="1"/>
</dbReference>
<dbReference type="EMBL" id="FXTI01000002">
    <property type="protein sequence ID" value="SMO50457.1"/>
    <property type="molecule type" value="Genomic_DNA"/>
</dbReference>
<evidence type="ECO:0000313" key="8">
    <source>
        <dbReference type="EMBL" id="SMO50457.1"/>
    </source>
</evidence>
<keyword evidence="3 7" id="KW-0456">Lyase</keyword>
<keyword evidence="9" id="KW-1185">Reference proteome</keyword>